<accession>A0A1G1X5Q7</accession>
<dbReference type="AlphaFoldDB" id="A0A1G1X5Q7"/>
<dbReference type="Pfam" id="PF00534">
    <property type="entry name" value="Glycos_transf_1"/>
    <property type="match status" value="1"/>
</dbReference>
<dbReference type="GO" id="GO:0016758">
    <property type="term" value="F:hexosyltransferase activity"/>
    <property type="evidence" value="ECO:0007669"/>
    <property type="project" value="TreeGrafter"/>
</dbReference>
<dbReference type="InterPro" id="IPR050194">
    <property type="entry name" value="Glycosyltransferase_grp1"/>
</dbReference>
<protein>
    <recommendedName>
        <fullName evidence="5">Glycosyl transferase family 1 domain-containing protein</fullName>
    </recommendedName>
</protein>
<dbReference type="SUPFAM" id="SSF53756">
    <property type="entry name" value="UDP-Glycosyltransferase/glycogen phosphorylase"/>
    <property type="match status" value="1"/>
</dbReference>
<dbReference type="EMBL" id="MHHR01000004">
    <property type="protein sequence ID" value="OGY35111.1"/>
    <property type="molecule type" value="Genomic_DNA"/>
</dbReference>
<evidence type="ECO:0000313" key="3">
    <source>
        <dbReference type="EMBL" id="OGY35111.1"/>
    </source>
</evidence>
<name>A0A1G1X5Q7_9BACT</name>
<evidence type="ECO:0000259" key="2">
    <source>
        <dbReference type="Pfam" id="PF13439"/>
    </source>
</evidence>
<reference evidence="3 4" key="1">
    <citation type="journal article" date="2016" name="Nat. Commun.">
        <title>Thousands of microbial genomes shed light on interconnected biogeochemical processes in an aquifer system.</title>
        <authorList>
            <person name="Anantharaman K."/>
            <person name="Brown C.T."/>
            <person name="Hug L.A."/>
            <person name="Sharon I."/>
            <person name="Castelle C.J."/>
            <person name="Probst A.J."/>
            <person name="Thomas B.C."/>
            <person name="Singh A."/>
            <person name="Wilkins M.J."/>
            <person name="Karaoz U."/>
            <person name="Brodie E.L."/>
            <person name="Williams K.H."/>
            <person name="Hubbard S.S."/>
            <person name="Banfield J.F."/>
        </authorList>
    </citation>
    <scope>NUCLEOTIDE SEQUENCE [LARGE SCALE GENOMIC DNA]</scope>
</reference>
<dbReference type="Gene3D" id="3.40.50.2000">
    <property type="entry name" value="Glycogen Phosphorylase B"/>
    <property type="match status" value="2"/>
</dbReference>
<feature type="non-terminal residue" evidence="3">
    <location>
        <position position="311"/>
    </location>
</feature>
<comment type="caution">
    <text evidence="3">The sequence shown here is derived from an EMBL/GenBank/DDBJ whole genome shotgun (WGS) entry which is preliminary data.</text>
</comment>
<feature type="domain" description="Glycosyl transferase family 1" evidence="1">
    <location>
        <begin position="205"/>
        <end position="310"/>
    </location>
</feature>
<dbReference type="InterPro" id="IPR028098">
    <property type="entry name" value="Glyco_trans_4-like_N"/>
</dbReference>
<sequence>MTRIVHTALRYPPATGGAERYIQEIVERTRSVEQGRDVRVLTSKMRTHGPITLLDPELVMDDAIYVQRLHTSKTPWISYPRLQALSYYIGHHKPDIIESYGFWYQPADAAARYAKKHNIPFIFHPIYYENNTRKKPTWQAYKYTIGKNTFAAADVVVVLSEFEKHLIQKAGMPVKRFEIVPPGIDTKKFEISQSNPFASRNIQGTMLLAVSRISKSKGLQDIIQALPDIVKEVPDIQFVIVGEDFGYAKHLVSLAKQRGVEHRVHMLGKLSDDELIGAYQHCNLFIHASHYEAFGIVLAEAMAAGKPVVAR</sequence>
<evidence type="ECO:0000259" key="1">
    <source>
        <dbReference type="Pfam" id="PF00534"/>
    </source>
</evidence>
<dbReference type="InterPro" id="IPR001296">
    <property type="entry name" value="Glyco_trans_1"/>
</dbReference>
<dbReference type="Pfam" id="PF13439">
    <property type="entry name" value="Glyco_transf_4"/>
    <property type="match status" value="1"/>
</dbReference>
<dbReference type="PANTHER" id="PTHR45947">
    <property type="entry name" value="SULFOQUINOVOSYL TRANSFERASE SQD2"/>
    <property type="match status" value="1"/>
</dbReference>
<feature type="domain" description="Glycosyltransferase subfamily 4-like N-terminal" evidence="2">
    <location>
        <begin position="16"/>
        <end position="187"/>
    </location>
</feature>
<organism evidence="3 4">
    <name type="scientific">Candidatus Andersenbacteria bacterium RIFCSPHIGHO2_12_FULL_45_11</name>
    <dbReference type="NCBI Taxonomy" id="1797281"/>
    <lineage>
        <taxon>Bacteria</taxon>
        <taxon>Candidatus Anderseniibacteriota</taxon>
    </lineage>
</organism>
<evidence type="ECO:0000313" key="4">
    <source>
        <dbReference type="Proteomes" id="UP000177528"/>
    </source>
</evidence>
<dbReference type="Proteomes" id="UP000177528">
    <property type="component" value="Unassembled WGS sequence"/>
</dbReference>
<dbReference type="CDD" id="cd03801">
    <property type="entry name" value="GT4_PimA-like"/>
    <property type="match status" value="1"/>
</dbReference>
<dbReference type="PANTHER" id="PTHR45947:SF3">
    <property type="entry name" value="SULFOQUINOVOSYL TRANSFERASE SQD2"/>
    <property type="match status" value="1"/>
</dbReference>
<gene>
    <name evidence="3" type="ORF">A3D99_02425</name>
</gene>
<proteinExistence type="predicted"/>
<evidence type="ECO:0008006" key="5">
    <source>
        <dbReference type="Google" id="ProtNLM"/>
    </source>
</evidence>